<dbReference type="Proteomes" id="UP000323000">
    <property type="component" value="Chromosome 1"/>
</dbReference>
<comment type="caution">
    <text evidence="3">The sequence shown here is derived from an EMBL/GenBank/DDBJ whole genome shotgun (WGS) entry which is preliminary data.</text>
</comment>
<keyword evidence="4" id="KW-1185">Reference proteome</keyword>
<proteinExistence type="inferred from homology"/>
<comment type="similarity">
    <text evidence="1">Belongs to the UDP-glycosyltransferase family.</text>
</comment>
<sequence>MTKIIPSSHVLVIPFPASGHILPHLDLTHQLALRGLTITVLVTPRNLHFVNPLVSLHPTTVQTLVLPFPDSHSSILPPGVENMQDVTIEFMPCIATTLSGLHDPIVHWFQSHPSPPVAIFCDALLNPWTHRLASALGIKLIGFMPVNANFVFNCLDVQLDFDAYFKQVILNTKNNWGLVFNSFAELEKDKFDVIKAFMKHDRVWGLGPSIHIKAGLERSGGGPTDHKVMAWLDSCQLDKSVVYVGFGSQITLNKQQMEALGDALEKSGVRFIWAVKDPVKGVKNEDDQSIVPAGFESCGWEGTCD</sequence>
<dbReference type="SUPFAM" id="SSF53756">
    <property type="entry name" value="UDP-Glycosyltransferase/glycogen phosphorylase"/>
    <property type="match status" value="1"/>
</dbReference>
<evidence type="ECO:0008006" key="5">
    <source>
        <dbReference type="Google" id="ProtNLM"/>
    </source>
</evidence>
<gene>
    <name evidence="3" type="ORF">EZV62_001287</name>
</gene>
<protein>
    <recommendedName>
        <fullName evidence="5">UDP-glycosyltransferases domain-containing protein</fullName>
    </recommendedName>
</protein>
<dbReference type="GO" id="GO:0035251">
    <property type="term" value="F:UDP-glucosyltransferase activity"/>
    <property type="evidence" value="ECO:0007669"/>
    <property type="project" value="TreeGrafter"/>
</dbReference>
<dbReference type="PANTHER" id="PTHR48047">
    <property type="entry name" value="GLYCOSYLTRANSFERASE"/>
    <property type="match status" value="1"/>
</dbReference>
<dbReference type="GO" id="GO:0051555">
    <property type="term" value="P:flavonol biosynthetic process"/>
    <property type="evidence" value="ECO:0007669"/>
    <property type="project" value="TreeGrafter"/>
</dbReference>
<dbReference type="Gene3D" id="3.40.50.2000">
    <property type="entry name" value="Glycogen Phosphorylase B"/>
    <property type="match status" value="3"/>
</dbReference>
<keyword evidence="2" id="KW-0808">Transferase</keyword>
<evidence type="ECO:0000256" key="2">
    <source>
        <dbReference type="ARBA" id="ARBA00022676"/>
    </source>
</evidence>
<evidence type="ECO:0000313" key="4">
    <source>
        <dbReference type="Proteomes" id="UP000323000"/>
    </source>
</evidence>
<keyword evidence="2" id="KW-0328">Glycosyltransferase</keyword>
<reference evidence="4" key="1">
    <citation type="journal article" date="2019" name="Gigascience">
        <title>De novo genome assembly of the endangered Acer yangbiense, a plant species with extremely small populations endemic to Yunnan Province, China.</title>
        <authorList>
            <person name="Yang J."/>
            <person name="Wariss H.M."/>
            <person name="Tao L."/>
            <person name="Zhang R."/>
            <person name="Yun Q."/>
            <person name="Hollingsworth P."/>
            <person name="Dao Z."/>
            <person name="Luo G."/>
            <person name="Guo H."/>
            <person name="Ma Y."/>
            <person name="Sun W."/>
        </authorList>
    </citation>
    <scope>NUCLEOTIDE SEQUENCE [LARGE SCALE GENOMIC DNA]</scope>
    <source>
        <strain evidence="4">cv. Malutang</strain>
    </source>
</reference>
<dbReference type="EMBL" id="VAHF01000001">
    <property type="protein sequence ID" value="TXG72708.1"/>
    <property type="molecule type" value="Genomic_DNA"/>
</dbReference>
<evidence type="ECO:0000313" key="3">
    <source>
        <dbReference type="EMBL" id="TXG72708.1"/>
    </source>
</evidence>
<dbReference type="AlphaFoldDB" id="A0A5C7IUD2"/>
<evidence type="ECO:0000256" key="1">
    <source>
        <dbReference type="ARBA" id="ARBA00009995"/>
    </source>
</evidence>
<name>A0A5C7IUD2_9ROSI</name>
<dbReference type="PANTHER" id="PTHR48047:SF5">
    <property type="entry name" value="FLAVONOL 7-O-RHAMNOSYLTRANSFERASE"/>
    <property type="match status" value="1"/>
</dbReference>
<dbReference type="OrthoDB" id="5835829at2759"/>
<accession>A0A5C7IUD2</accession>
<organism evidence="3 4">
    <name type="scientific">Acer yangbiense</name>
    <dbReference type="NCBI Taxonomy" id="1000413"/>
    <lineage>
        <taxon>Eukaryota</taxon>
        <taxon>Viridiplantae</taxon>
        <taxon>Streptophyta</taxon>
        <taxon>Embryophyta</taxon>
        <taxon>Tracheophyta</taxon>
        <taxon>Spermatophyta</taxon>
        <taxon>Magnoliopsida</taxon>
        <taxon>eudicotyledons</taxon>
        <taxon>Gunneridae</taxon>
        <taxon>Pentapetalae</taxon>
        <taxon>rosids</taxon>
        <taxon>malvids</taxon>
        <taxon>Sapindales</taxon>
        <taxon>Sapindaceae</taxon>
        <taxon>Hippocastanoideae</taxon>
        <taxon>Acereae</taxon>
        <taxon>Acer</taxon>
    </lineage>
</organism>